<dbReference type="OrthoDB" id="1927209at2759"/>
<evidence type="ECO:0000313" key="5">
    <source>
        <dbReference type="EMBL" id="KAG0487376.1"/>
    </source>
</evidence>
<keyword evidence="3" id="KW-0812">Transmembrane</keyword>
<name>A0A835V8W3_VANPL</name>
<dbReference type="Pfam" id="PF08880">
    <property type="entry name" value="QLQ"/>
    <property type="match status" value="1"/>
</dbReference>
<sequence>MSCHHLFTASQLQELEVQALMFNCFSLGLPVPSHLLVSFGRSTRRETRGFFLAILLVSPLPLFLVFVGKFDVPCLRQWVGVASSWVRGGRHRISNRGGAGGRTGRNGGVQEELALVPSTV</sequence>
<dbReference type="GO" id="GO:0005634">
    <property type="term" value="C:nucleus"/>
    <property type="evidence" value="ECO:0007669"/>
    <property type="project" value="UniProtKB-SubCell"/>
</dbReference>
<dbReference type="Proteomes" id="UP000639772">
    <property type="component" value="Unassembled WGS sequence"/>
</dbReference>
<evidence type="ECO:0000259" key="4">
    <source>
        <dbReference type="PROSITE" id="PS51666"/>
    </source>
</evidence>
<dbReference type="GO" id="GO:0006355">
    <property type="term" value="P:regulation of DNA-templated transcription"/>
    <property type="evidence" value="ECO:0007669"/>
    <property type="project" value="InterPro"/>
</dbReference>
<organism evidence="5 6">
    <name type="scientific">Vanilla planifolia</name>
    <name type="common">Vanilla</name>
    <dbReference type="NCBI Taxonomy" id="51239"/>
    <lineage>
        <taxon>Eukaryota</taxon>
        <taxon>Viridiplantae</taxon>
        <taxon>Streptophyta</taxon>
        <taxon>Embryophyta</taxon>
        <taxon>Tracheophyta</taxon>
        <taxon>Spermatophyta</taxon>
        <taxon>Magnoliopsida</taxon>
        <taxon>Liliopsida</taxon>
        <taxon>Asparagales</taxon>
        <taxon>Orchidaceae</taxon>
        <taxon>Vanilloideae</taxon>
        <taxon>Vanilleae</taxon>
        <taxon>Vanilla</taxon>
    </lineage>
</organism>
<keyword evidence="3" id="KW-0472">Membrane</keyword>
<evidence type="ECO:0000256" key="2">
    <source>
        <dbReference type="ARBA" id="ARBA00023242"/>
    </source>
</evidence>
<proteinExistence type="predicted"/>
<feature type="transmembrane region" description="Helical" evidence="3">
    <location>
        <begin position="20"/>
        <end position="37"/>
    </location>
</feature>
<dbReference type="PROSITE" id="PS51666">
    <property type="entry name" value="QLQ"/>
    <property type="match status" value="1"/>
</dbReference>
<comment type="caution">
    <text evidence="5">The sequence shown here is derived from an EMBL/GenBank/DDBJ whole genome shotgun (WGS) entry which is preliminary data.</text>
</comment>
<feature type="domain" description="QLQ" evidence="4">
    <location>
        <begin position="6"/>
        <end position="41"/>
    </location>
</feature>
<dbReference type="InterPro" id="IPR014978">
    <property type="entry name" value="Gln-Leu-Gln_QLQ"/>
</dbReference>
<dbReference type="EMBL" id="JADCNM010000004">
    <property type="protein sequence ID" value="KAG0487376.1"/>
    <property type="molecule type" value="Genomic_DNA"/>
</dbReference>
<dbReference type="SMART" id="SM00951">
    <property type="entry name" value="QLQ"/>
    <property type="match status" value="1"/>
</dbReference>
<keyword evidence="3" id="KW-1133">Transmembrane helix</keyword>
<keyword evidence="2" id="KW-0539">Nucleus</keyword>
<reference evidence="5 6" key="1">
    <citation type="journal article" date="2020" name="Nat. Food">
        <title>A phased Vanilla planifolia genome enables genetic improvement of flavour and production.</title>
        <authorList>
            <person name="Hasing T."/>
            <person name="Tang H."/>
            <person name="Brym M."/>
            <person name="Khazi F."/>
            <person name="Huang T."/>
            <person name="Chambers A.H."/>
        </authorList>
    </citation>
    <scope>NUCLEOTIDE SEQUENCE [LARGE SCALE GENOMIC DNA]</scope>
    <source>
        <tissue evidence="5">Leaf</tissue>
    </source>
</reference>
<gene>
    <name evidence="5" type="ORF">HPP92_009471</name>
</gene>
<accession>A0A835V8W3</accession>
<evidence type="ECO:0000256" key="1">
    <source>
        <dbReference type="ARBA" id="ARBA00004123"/>
    </source>
</evidence>
<evidence type="ECO:0000313" key="6">
    <source>
        <dbReference type="Proteomes" id="UP000639772"/>
    </source>
</evidence>
<dbReference type="AlphaFoldDB" id="A0A835V8W3"/>
<comment type="subcellular location">
    <subcellularLocation>
        <location evidence="1">Nucleus</location>
    </subcellularLocation>
</comment>
<protein>
    <recommendedName>
        <fullName evidence="4">QLQ domain-containing protein</fullName>
    </recommendedName>
</protein>
<evidence type="ECO:0000256" key="3">
    <source>
        <dbReference type="SAM" id="Phobius"/>
    </source>
</evidence>
<dbReference type="GO" id="GO:0005524">
    <property type="term" value="F:ATP binding"/>
    <property type="evidence" value="ECO:0007669"/>
    <property type="project" value="InterPro"/>
</dbReference>
<feature type="transmembrane region" description="Helical" evidence="3">
    <location>
        <begin position="49"/>
        <end position="67"/>
    </location>
</feature>